<dbReference type="OrthoDB" id="4285266at2"/>
<evidence type="ECO:0000313" key="3">
    <source>
        <dbReference type="EMBL" id="TQL75499.1"/>
    </source>
</evidence>
<accession>A0A543ASE2</accession>
<evidence type="ECO:0000256" key="1">
    <source>
        <dbReference type="SAM" id="MobiDB-lite"/>
    </source>
</evidence>
<dbReference type="Pfam" id="PF19054">
    <property type="entry name" value="DUF5753"/>
    <property type="match status" value="1"/>
</dbReference>
<comment type="caution">
    <text evidence="3">The sequence shown here is derived from an EMBL/GenBank/DDBJ whole genome shotgun (WGS) entry which is preliminary data.</text>
</comment>
<dbReference type="SMART" id="SM00530">
    <property type="entry name" value="HTH_XRE"/>
    <property type="match status" value="1"/>
</dbReference>
<dbReference type="AlphaFoldDB" id="A0A543ASE2"/>
<dbReference type="Proteomes" id="UP000317043">
    <property type="component" value="Unassembled WGS sequence"/>
</dbReference>
<feature type="region of interest" description="Disordered" evidence="1">
    <location>
        <begin position="1"/>
        <end position="37"/>
    </location>
</feature>
<evidence type="ECO:0000313" key="4">
    <source>
        <dbReference type="Proteomes" id="UP000317043"/>
    </source>
</evidence>
<dbReference type="Pfam" id="PF13560">
    <property type="entry name" value="HTH_31"/>
    <property type="match status" value="1"/>
</dbReference>
<protein>
    <submittedName>
        <fullName evidence="3">Helix-turn-helix protein</fullName>
    </submittedName>
</protein>
<sequence length="352" mass="39627">MGKYAAKPNSGTPESATTDPGSPPLGSSYGSPTVRRRRLGTQLRQYRKVRGITVDDVAKQFDVTASTIYRMELGRVKVKARDIELFSKLYGFHDDPQLVRELTSLARDGSKRGWWAKYSDTIAPPYATYIGLEEDAIKLSVYDGLIINGLLQTNDYARASFDFVDAASKEHMEKRIELRMERQERISKRELQIWNVIDEAAIRRVVGGAAVMRRQLEKLVELSDYPNVRIQVLPFAGGAYPGMLGSFTLMEFGAGEDPEEPDPEPDPTYRHPDVVYIEGHTGDVYEEEHTNRFKAVFENLRVAALSPTMSLELIKSEIDRLGRLVDSRVMSWGRTRPSRARPSLGNLNGHCA</sequence>
<gene>
    <name evidence="3" type="ORF">FB566_1005</name>
</gene>
<dbReference type="GO" id="GO:0003677">
    <property type="term" value="F:DNA binding"/>
    <property type="evidence" value="ECO:0007669"/>
    <property type="project" value="InterPro"/>
</dbReference>
<dbReference type="CDD" id="cd00093">
    <property type="entry name" value="HTH_XRE"/>
    <property type="match status" value="1"/>
</dbReference>
<dbReference type="EMBL" id="VFOW01000001">
    <property type="protein sequence ID" value="TQL75499.1"/>
    <property type="molecule type" value="Genomic_DNA"/>
</dbReference>
<keyword evidence="4" id="KW-1185">Reference proteome</keyword>
<dbReference type="InParanoid" id="A0A543ASE2"/>
<dbReference type="InterPro" id="IPR043917">
    <property type="entry name" value="DUF5753"/>
</dbReference>
<organism evidence="3 4">
    <name type="scientific">Stackebrandtia endophytica</name>
    <dbReference type="NCBI Taxonomy" id="1496996"/>
    <lineage>
        <taxon>Bacteria</taxon>
        <taxon>Bacillati</taxon>
        <taxon>Actinomycetota</taxon>
        <taxon>Actinomycetes</taxon>
        <taxon>Glycomycetales</taxon>
        <taxon>Glycomycetaceae</taxon>
        <taxon>Stackebrandtia</taxon>
    </lineage>
</organism>
<dbReference type="InterPro" id="IPR001387">
    <property type="entry name" value="Cro/C1-type_HTH"/>
</dbReference>
<dbReference type="PROSITE" id="PS50943">
    <property type="entry name" value="HTH_CROC1"/>
    <property type="match status" value="1"/>
</dbReference>
<proteinExistence type="predicted"/>
<feature type="domain" description="HTH cro/C1-type" evidence="2">
    <location>
        <begin position="43"/>
        <end position="99"/>
    </location>
</feature>
<name>A0A543ASE2_9ACTN</name>
<dbReference type="SUPFAM" id="SSF47413">
    <property type="entry name" value="lambda repressor-like DNA-binding domains"/>
    <property type="match status" value="1"/>
</dbReference>
<feature type="compositionally biased region" description="Polar residues" evidence="1">
    <location>
        <begin position="9"/>
        <end position="19"/>
    </location>
</feature>
<reference evidence="3 4" key="1">
    <citation type="submission" date="2019-06" db="EMBL/GenBank/DDBJ databases">
        <title>Sequencing the genomes of 1000 actinobacteria strains.</title>
        <authorList>
            <person name="Klenk H.-P."/>
        </authorList>
    </citation>
    <scope>NUCLEOTIDE SEQUENCE [LARGE SCALE GENOMIC DNA]</scope>
    <source>
        <strain evidence="3 4">DSM 45928</strain>
    </source>
</reference>
<evidence type="ECO:0000259" key="2">
    <source>
        <dbReference type="PROSITE" id="PS50943"/>
    </source>
</evidence>
<dbReference type="InterPro" id="IPR010982">
    <property type="entry name" value="Lambda_DNA-bd_dom_sf"/>
</dbReference>
<dbReference type="Gene3D" id="1.10.260.40">
    <property type="entry name" value="lambda repressor-like DNA-binding domains"/>
    <property type="match status" value="1"/>
</dbReference>